<accession>A0A6C0DKB6</accession>
<feature type="domain" description="Methyltransferase FkbM" evidence="1">
    <location>
        <begin position="101"/>
        <end position="212"/>
    </location>
</feature>
<dbReference type="Gene3D" id="3.40.50.150">
    <property type="entry name" value="Vaccinia Virus protein VP39"/>
    <property type="match status" value="1"/>
</dbReference>
<evidence type="ECO:0000259" key="1">
    <source>
        <dbReference type="Pfam" id="PF05050"/>
    </source>
</evidence>
<dbReference type="PANTHER" id="PTHR32026:SF10">
    <property type="entry name" value="METHYLTRANSFERASE-LIKE PROTEIN 24-RELATED"/>
    <property type="match status" value="1"/>
</dbReference>
<name>A0A6C0DKB6_9ZZZZ</name>
<dbReference type="InterPro" id="IPR026913">
    <property type="entry name" value="METTL24"/>
</dbReference>
<dbReference type="SUPFAM" id="SSF53335">
    <property type="entry name" value="S-adenosyl-L-methionine-dependent methyltransferases"/>
    <property type="match status" value="1"/>
</dbReference>
<dbReference type="Pfam" id="PF05050">
    <property type="entry name" value="Methyltransf_21"/>
    <property type="match status" value="1"/>
</dbReference>
<dbReference type="PANTHER" id="PTHR32026">
    <property type="entry name" value="METHYLTRANSFERASE-LIKE PROTEIN 24"/>
    <property type="match status" value="1"/>
</dbReference>
<evidence type="ECO:0000313" key="2">
    <source>
        <dbReference type="EMBL" id="QHT16369.1"/>
    </source>
</evidence>
<organism evidence="2">
    <name type="scientific">viral metagenome</name>
    <dbReference type="NCBI Taxonomy" id="1070528"/>
    <lineage>
        <taxon>unclassified sequences</taxon>
        <taxon>metagenomes</taxon>
        <taxon>organismal metagenomes</taxon>
    </lineage>
</organism>
<dbReference type="AlphaFoldDB" id="A0A6C0DKB6"/>
<dbReference type="InterPro" id="IPR006342">
    <property type="entry name" value="FkbM_mtfrase"/>
</dbReference>
<dbReference type="EMBL" id="MN739622">
    <property type="protein sequence ID" value="QHT16369.1"/>
    <property type="molecule type" value="Genomic_DNA"/>
</dbReference>
<sequence length="227" mass="26687">MEKLGTEYGGWYVPNDIKLNENSIIYSGGVGEDVSFDLSISTKYNSNIFLIDPTEKSKKHYNEVINFYKNKHDFTGNIQTDYYEKISNLQPNIEKIFYLDIGLWNKPDTLKFFKQDNQNYVSQSLIDGMFGVNYDIVNVDTIKNIMVKLNHHHIDLLKLDIEGAEINVLEQMFNDNIYPKYLCIEFDLLLKNKDYDGITQRLIQKMINEYDYKILIDDGLNITFERK</sequence>
<protein>
    <recommendedName>
        <fullName evidence="1">Methyltransferase FkbM domain-containing protein</fullName>
    </recommendedName>
</protein>
<dbReference type="InterPro" id="IPR029063">
    <property type="entry name" value="SAM-dependent_MTases_sf"/>
</dbReference>
<reference evidence="2" key="1">
    <citation type="journal article" date="2020" name="Nature">
        <title>Giant virus diversity and host interactions through global metagenomics.</title>
        <authorList>
            <person name="Schulz F."/>
            <person name="Roux S."/>
            <person name="Paez-Espino D."/>
            <person name="Jungbluth S."/>
            <person name="Walsh D.A."/>
            <person name="Denef V.J."/>
            <person name="McMahon K.D."/>
            <person name="Konstantinidis K.T."/>
            <person name="Eloe-Fadrosh E.A."/>
            <person name="Kyrpides N.C."/>
            <person name="Woyke T."/>
        </authorList>
    </citation>
    <scope>NUCLEOTIDE SEQUENCE</scope>
    <source>
        <strain evidence="2">GVMAG-M-3300023174-182</strain>
    </source>
</reference>
<proteinExistence type="predicted"/>